<dbReference type="PANTHER" id="PTHR30146">
    <property type="entry name" value="LACI-RELATED TRANSCRIPTIONAL REPRESSOR"/>
    <property type="match status" value="1"/>
</dbReference>
<dbReference type="AlphaFoldDB" id="A0A0B2A6U5"/>
<evidence type="ECO:0000313" key="5">
    <source>
        <dbReference type="EMBL" id="KHK98785.1"/>
    </source>
</evidence>
<keyword evidence="2" id="KW-0238">DNA-binding</keyword>
<dbReference type="PROSITE" id="PS00356">
    <property type="entry name" value="HTH_LACI_1"/>
    <property type="match status" value="1"/>
</dbReference>
<dbReference type="InterPro" id="IPR000843">
    <property type="entry name" value="HTH_LacI"/>
</dbReference>
<proteinExistence type="predicted"/>
<dbReference type="Proteomes" id="UP000031030">
    <property type="component" value="Unassembled WGS sequence"/>
</dbReference>
<keyword evidence="1" id="KW-0805">Transcription regulation</keyword>
<dbReference type="InterPro" id="IPR028082">
    <property type="entry name" value="Peripla_BP_I"/>
</dbReference>
<accession>A0A0B2A6U5</accession>
<dbReference type="Pfam" id="PF00532">
    <property type="entry name" value="Peripla_BP_1"/>
    <property type="match status" value="1"/>
</dbReference>
<dbReference type="Gene3D" id="1.10.260.40">
    <property type="entry name" value="lambda repressor-like DNA-binding domains"/>
    <property type="match status" value="1"/>
</dbReference>
<dbReference type="STRING" id="1348253.LK09_07760"/>
<dbReference type="GO" id="GO:0003700">
    <property type="term" value="F:DNA-binding transcription factor activity"/>
    <property type="evidence" value="ECO:0007669"/>
    <property type="project" value="TreeGrafter"/>
</dbReference>
<dbReference type="EMBL" id="JTDK01000006">
    <property type="protein sequence ID" value="KHK98785.1"/>
    <property type="molecule type" value="Genomic_DNA"/>
</dbReference>
<organism evidence="5 6">
    <name type="scientific">Microbacterium mangrovi</name>
    <dbReference type="NCBI Taxonomy" id="1348253"/>
    <lineage>
        <taxon>Bacteria</taxon>
        <taxon>Bacillati</taxon>
        <taxon>Actinomycetota</taxon>
        <taxon>Actinomycetes</taxon>
        <taxon>Micrococcales</taxon>
        <taxon>Microbacteriaceae</taxon>
        <taxon>Microbacterium</taxon>
    </lineage>
</organism>
<dbReference type="CDD" id="cd01392">
    <property type="entry name" value="HTH_LacI"/>
    <property type="match status" value="1"/>
</dbReference>
<dbReference type="SUPFAM" id="SSF53822">
    <property type="entry name" value="Periplasmic binding protein-like I"/>
    <property type="match status" value="1"/>
</dbReference>
<dbReference type="PROSITE" id="PS50932">
    <property type="entry name" value="HTH_LACI_2"/>
    <property type="match status" value="1"/>
</dbReference>
<dbReference type="InterPro" id="IPR010982">
    <property type="entry name" value="Lambda_DNA-bd_dom_sf"/>
</dbReference>
<dbReference type="PANTHER" id="PTHR30146:SF109">
    <property type="entry name" value="HTH-TYPE TRANSCRIPTIONAL REGULATOR GALS"/>
    <property type="match status" value="1"/>
</dbReference>
<name>A0A0B2A6U5_9MICO</name>
<evidence type="ECO:0000256" key="3">
    <source>
        <dbReference type="ARBA" id="ARBA00023163"/>
    </source>
</evidence>
<gene>
    <name evidence="5" type="ORF">LK09_07760</name>
</gene>
<keyword evidence="6" id="KW-1185">Reference proteome</keyword>
<dbReference type="SUPFAM" id="SSF47413">
    <property type="entry name" value="lambda repressor-like DNA-binding domains"/>
    <property type="match status" value="1"/>
</dbReference>
<dbReference type="Gene3D" id="3.40.50.2300">
    <property type="match status" value="2"/>
</dbReference>
<feature type="domain" description="HTH lacI-type" evidence="4">
    <location>
        <begin position="1"/>
        <end position="53"/>
    </location>
</feature>
<evidence type="ECO:0000256" key="2">
    <source>
        <dbReference type="ARBA" id="ARBA00023125"/>
    </source>
</evidence>
<evidence type="ECO:0000313" key="6">
    <source>
        <dbReference type="Proteomes" id="UP000031030"/>
    </source>
</evidence>
<sequence length="329" mass="34478">MRDVADAAGVSVGTVSNVLNRPHSVSPSTRTRVQGAIDRLGFVRNDAARRLREGQSRTIGLVVPNLRNPFFADVAKGAEERAHKAGLSILIASSDDRPSQEAARLAQFREQRVRGIVIAPVGSDPIGAASASTESGPFVLVGGDHANPTCDSVGFDDRHGGRIAAEHLLKLGRRRLLFIGCPPGVKQVADRLEGGNDAVADRPDAVLEVMATGSMTIEGGRRAATEILERAPHSRPDAIIAANDLVALGVLQALLQADQVRVPHDIALIGYDDIDFAASAAVPLSSIAQSGQLLGSTAVDMMLEGGPASAPRQHVVYRPGLVVRSSTDG</sequence>
<dbReference type="SMART" id="SM00354">
    <property type="entry name" value="HTH_LACI"/>
    <property type="match status" value="1"/>
</dbReference>
<keyword evidence="3" id="KW-0804">Transcription</keyword>
<dbReference type="OrthoDB" id="37081at2"/>
<protein>
    <submittedName>
        <fullName evidence="5">LacI family transcriptional regulator</fullName>
    </submittedName>
</protein>
<reference evidence="5 6" key="1">
    <citation type="submission" date="2014-11" db="EMBL/GenBank/DDBJ databases">
        <title>Genome sequence of Microbacterium mangrovi MUSC 115(T).</title>
        <authorList>
            <person name="Lee L.-H."/>
        </authorList>
    </citation>
    <scope>NUCLEOTIDE SEQUENCE [LARGE SCALE GENOMIC DNA]</scope>
    <source>
        <strain evidence="5 6">MUSC 115</strain>
    </source>
</reference>
<evidence type="ECO:0000256" key="1">
    <source>
        <dbReference type="ARBA" id="ARBA00023015"/>
    </source>
</evidence>
<dbReference type="InterPro" id="IPR001761">
    <property type="entry name" value="Peripla_BP/Lac1_sug-bd_dom"/>
</dbReference>
<dbReference type="Pfam" id="PF00356">
    <property type="entry name" value="LacI"/>
    <property type="match status" value="1"/>
</dbReference>
<comment type="caution">
    <text evidence="5">The sequence shown here is derived from an EMBL/GenBank/DDBJ whole genome shotgun (WGS) entry which is preliminary data.</text>
</comment>
<dbReference type="GO" id="GO:0000976">
    <property type="term" value="F:transcription cis-regulatory region binding"/>
    <property type="evidence" value="ECO:0007669"/>
    <property type="project" value="TreeGrafter"/>
</dbReference>
<evidence type="ECO:0000259" key="4">
    <source>
        <dbReference type="PROSITE" id="PS50932"/>
    </source>
</evidence>